<proteinExistence type="predicted"/>
<reference evidence="1" key="1">
    <citation type="journal article" date="2014" name="Int. J. Syst. Evol. Microbiol.">
        <title>Complete genome sequence of Corynebacterium casei LMG S-19264T (=DSM 44701T), isolated from a smear-ripened cheese.</title>
        <authorList>
            <consortium name="US DOE Joint Genome Institute (JGI-PGF)"/>
            <person name="Walter F."/>
            <person name="Albersmeier A."/>
            <person name="Kalinowski J."/>
            <person name="Ruckert C."/>
        </authorList>
    </citation>
    <scope>NUCLEOTIDE SEQUENCE</scope>
    <source>
        <strain evidence="1">NBRC 101628</strain>
    </source>
</reference>
<organism evidence="1 2">
    <name type="scientific">Paraferrimonas sedimenticola</name>
    <dbReference type="NCBI Taxonomy" id="375674"/>
    <lineage>
        <taxon>Bacteria</taxon>
        <taxon>Pseudomonadati</taxon>
        <taxon>Pseudomonadota</taxon>
        <taxon>Gammaproteobacteria</taxon>
        <taxon>Alteromonadales</taxon>
        <taxon>Ferrimonadaceae</taxon>
        <taxon>Paraferrimonas</taxon>
    </lineage>
</organism>
<dbReference type="AlphaFoldDB" id="A0AA37VXP2"/>
<gene>
    <name evidence="1" type="ORF">GCM10007895_06710</name>
</gene>
<reference evidence="1" key="2">
    <citation type="submission" date="2023-01" db="EMBL/GenBank/DDBJ databases">
        <title>Draft genome sequence of Paraferrimonas sedimenticola strain NBRC 101628.</title>
        <authorList>
            <person name="Sun Q."/>
            <person name="Mori K."/>
        </authorList>
    </citation>
    <scope>NUCLEOTIDE SEQUENCE</scope>
    <source>
        <strain evidence="1">NBRC 101628</strain>
    </source>
</reference>
<dbReference type="PROSITE" id="PS51257">
    <property type="entry name" value="PROKAR_LIPOPROTEIN"/>
    <property type="match status" value="1"/>
</dbReference>
<evidence type="ECO:0008006" key="3">
    <source>
        <dbReference type="Google" id="ProtNLM"/>
    </source>
</evidence>
<comment type="caution">
    <text evidence="1">The sequence shown here is derived from an EMBL/GenBank/DDBJ whole genome shotgun (WGS) entry which is preliminary data.</text>
</comment>
<dbReference type="EMBL" id="BSNC01000002">
    <property type="protein sequence ID" value="GLP95365.1"/>
    <property type="molecule type" value="Genomic_DNA"/>
</dbReference>
<name>A0AA37VXP2_9GAMM</name>
<keyword evidence="2" id="KW-1185">Reference proteome</keyword>
<dbReference type="Proteomes" id="UP001161422">
    <property type="component" value="Unassembled WGS sequence"/>
</dbReference>
<sequence length="136" mass="15774">MKRLILASVVAAVGLSACSSQRSKPAIDTPFESRFSTKVLNNDAKLFTYSMEMFKPTRRITSREEYMRYRPSTESVEALLDQKVTNILNFNRYCREGFTELDRLVLSDYAMVRGECNEAATEEDRKRFPNIKKARR</sequence>
<evidence type="ECO:0000313" key="2">
    <source>
        <dbReference type="Proteomes" id="UP001161422"/>
    </source>
</evidence>
<accession>A0AA37VXP2</accession>
<evidence type="ECO:0000313" key="1">
    <source>
        <dbReference type="EMBL" id="GLP95365.1"/>
    </source>
</evidence>
<protein>
    <recommendedName>
        <fullName evidence="3">Lipoprotein</fullName>
    </recommendedName>
</protein>
<dbReference type="RefSeq" id="WP_095506685.1">
    <property type="nucleotide sequence ID" value="NZ_BSNC01000002.1"/>
</dbReference>